<dbReference type="Gene3D" id="2.40.128.130">
    <property type="entry name" value="Autotransporter beta-domain"/>
    <property type="match status" value="1"/>
</dbReference>
<dbReference type="RefSeq" id="WP_066112913.1">
    <property type="nucleotide sequence ID" value="NZ_JTJT01000030.1"/>
</dbReference>
<proteinExistence type="predicted"/>
<dbReference type="EMBL" id="JTJU01000043">
    <property type="protein sequence ID" value="OBX09511.1"/>
    <property type="molecule type" value="Genomic_DNA"/>
</dbReference>
<reference evidence="3 4" key="1">
    <citation type="submission" date="2014-11" db="EMBL/GenBank/DDBJ databases">
        <title>Pan-genome of Gallibacterium spp.</title>
        <authorList>
            <person name="Kudirkiene E."/>
            <person name="Bojesen A.M."/>
        </authorList>
    </citation>
    <scope>NUCLEOTIDE SEQUENCE [LARGE SCALE GENOMIC DNA]</scope>
    <source>
        <strain evidence="3 4">18469/18</strain>
    </source>
</reference>
<feature type="domain" description="Autotransporter" evidence="2">
    <location>
        <begin position="1272"/>
        <end position="1549"/>
    </location>
</feature>
<comment type="caution">
    <text evidence="3">The sequence shown here is derived from an EMBL/GenBank/DDBJ whole genome shotgun (WGS) entry which is preliminary data.</text>
</comment>
<dbReference type="InterPro" id="IPR024973">
    <property type="entry name" value="ESPR"/>
</dbReference>
<sequence length="1549" mass="163098">MNKIYRVVWNTILGLWQCVSELASKKRKTKSLNSAITCTGRRGGVFTLITFSFSIAISNANAEGSFTRNGVWLNTNTKGTVFFQGNGSATLSGGTNETIQQAENNPRATTAGNFYFGNTWSKTLIIFNIINDSDLKSGTSRIGYFTGNATINVVNSNFKTHRIVYGGDKPQFKGTGILNISGNSEVRHAELTANRNSEINVNDESSRLSILGNADFNEQSKLNVKNGTATFNGSANFNAQSQFNSTGGVTTFNDQVNFNGQSQFNGTGGVTTFNGQVNFNNRSQFNSTGGVANFKNINIKNYAQFNIANSVNISEEFKLYNQAVVSLNTDGILNLTGTSKYIRWNVLKKASDSGTVTVNFNGGTLSVNDSAIDTIEVFGFFSHTDNINLQQTSKIDVANNKLLVFNHGSTIKGDTPEANLEKVGAGTLIFAGNNTYVGKTIIQEGTLQLGNESGSFGSPAGKAGTSGTAGTGEIIIKQNANLKIKRSDSYSLDNTITDAGNLEQAGSGKTIVTKNDTYTGKTTVSNGELEIANNASINGTSDVLVDSGKTYSAATDDQAKLTVNGTLTTAKSGDDSGDVVLKHGLFTVNGSATVGNIKSTTGAENQLAKVNVTSGGTLTTNLVAGDTLFENFKTSPAPDTVIIDGTWNANVASGTTVKQDSNTAITDTNIGMMNKTGAGTLVLTADNSNFKGTININAGTLQAGDGGTTGTFGSGNITIANGATAAVNRSNEYTLVNKITGAGTLQQDGSSTLKLTNAENSVGNTVVNNGTLEVVANLASTNVHINNGNLTVDNNVELSSTTVNVGNSSGAENTAKLVNNGILKDIATINVKSDGYLNQSGTQTKKDGTLNVDGGKVDVKADTSFANTNINEGTVTVDNGTKLDGGDIIVGNSDNKVAAVDVKGEVKAENINIAKGGTFNVNGDNGKVTATNNVSMDGGKLNVNAKGTLSASNITSLDNKDEKASTINVAKDSTLNLTPKDGDKLLFDGFNTTVGGQDNINIDGTLNLNVDSGTVTQSVNAPISGTGTFNKNGAGTFDVKANNPFAGTVNANQGTLKISEGGKLGNATVNVSNGATLAVDKNGTSLKNLTLSDKATLSIEATPEGYSKIDVADKATLGGTLYVDTSKTKNDKDLGKANFSNFITADKPIETNFTKVEDSSGLFNFRVEPSSSGKEVSLVPYASTANLVKVSKQFGLDRALDAATVLDKVFHDSPESDLSFKFLSIGYDAQEQANALLATLPTLAGASSQVLADSSKRLADLADIYERCDNTNPQENKHLWVKTFDSWRTQNQYQGAAGYRDNSYGFAVGVEKCHGQTRLGAMIGYAYDKAHSRESVSHQSLRADTIQAGIYGNTPISPLIDLDFRAGIGYSDVSTQRQIAFANRTAKGEYGNKLGYAGIGVNFNAFANDQVEVRPFVRMDYQVVRNNHYQERGAGVLSLKVDADTNQSFISKVGVDTRVRVADKLSVGTRASIGYDLIDEPAFVTAAFQGAPDLKFKTEGAQHGRVSGDVGLNVNYHITPAASLSVGYDASARKGYIEHTPSITFKMAF</sequence>
<organism evidence="3 4">
    <name type="scientific">Gallibacterium salpingitidis</name>
    <dbReference type="NCBI Taxonomy" id="505341"/>
    <lineage>
        <taxon>Bacteria</taxon>
        <taxon>Pseudomonadati</taxon>
        <taxon>Pseudomonadota</taxon>
        <taxon>Gammaproteobacteria</taxon>
        <taxon>Pasteurellales</taxon>
        <taxon>Pasteurellaceae</taxon>
        <taxon>Gallibacterium</taxon>
    </lineage>
</organism>
<protein>
    <recommendedName>
        <fullName evidence="2">Autotransporter domain-containing protein</fullName>
    </recommendedName>
</protein>
<dbReference type="InterPro" id="IPR012332">
    <property type="entry name" value="Autotransporter_pectin_lyase_C"/>
</dbReference>
<gene>
    <name evidence="3" type="ORF">QV09_07855</name>
</gene>
<evidence type="ECO:0000313" key="3">
    <source>
        <dbReference type="EMBL" id="OBX09511.1"/>
    </source>
</evidence>
<accession>A0AB36E2W2</accession>
<dbReference type="SMART" id="SM00869">
    <property type="entry name" value="Autotransporter"/>
    <property type="match status" value="1"/>
</dbReference>
<dbReference type="InterPro" id="IPR011050">
    <property type="entry name" value="Pectin_lyase_fold/virulence"/>
</dbReference>
<dbReference type="PROSITE" id="PS51208">
    <property type="entry name" value="AUTOTRANSPORTER"/>
    <property type="match status" value="1"/>
</dbReference>
<dbReference type="InterPro" id="IPR005546">
    <property type="entry name" value="Autotransporte_beta"/>
</dbReference>
<dbReference type="Pfam" id="PF03797">
    <property type="entry name" value="Autotransporter"/>
    <property type="match status" value="1"/>
</dbReference>
<dbReference type="InterPro" id="IPR013425">
    <property type="entry name" value="Autotrns_rpt"/>
</dbReference>
<evidence type="ECO:0000259" key="2">
    <source>
        <dbReference type="PROSITE" id="PS51208"/>
    </source>
</evidence>
<dbReference type="InterPro" id="IPR036709">
    <property type="entry name" value="Autotransporte_beta_dom_sf"/>
</dbReference>
<dbReference type="Gene3D" id="2.160.20.20">
    <property type="match status" value="2"/>
</dbReference>
<dbReference type="SUPFAM" id="SSF51126">
    <property type="entry name" value="Pectin lyase-like"/>
    <property type="match status" value="3"/>
</dbReference>
<evidence type="ECO:0000256" key="1">
    <source>
        <dbReference type="ARBA" id="ARBA00022729"/>
    </source>
</evidence>
<dbReference type="Pfam" id="PF12951">
    <property type="entry name" value="PATR"/>
    <property type="match status" value="5"/>
</dbReference>
<dbReference type="Pfam" id="PF13018">
    <property type="entry name" value="ESPR"/>
    <property type="match status" value="1"/>
</dbReference>
<dbReference type="Proteomes" id="UP000092527">
    <property type="component" value="Unassembled WGS sequence"/>
</dbReference>
<dbReference type="NCBIfam" id="TIGR02601">
    <property type="entry name" value="autotrns_rpt"/>
    <property type="match status" value="3"/>
</dbReference>
<name>A0AB36E2W2_9PAST</name>
<dbReference type="SUPFAM" id="SSF103515">
    <property type="entry name" value="Autotransporter"/>
    <property type="match status" value="1"/>
</dbReference>
<keyword evidence="1" id="KW-0732">Signal</keyword>
<evidence type="ECO:0000313" key="4">
    <source>
        <dbReference type="Proteomes" id="UP000092527"/>
    </source>
</evidence>